<proteinExistence type="inferred from homology"/>
<protein>
    <recommendedName>
        <fullName evidence="6">(+)-neomenthol dehydrogenase</fullName>
    </recommendedName>
</protein>
<dbReference type="PANTHER" id="PTHR43490:SF98">
    <property type="entry name" value="OS02G0640600 PROTEIN"/>
    <property type="match status" value="1"/>
</dbReference>
<evidence type="ECO:0000256" key="1">
    <source>
        <dbReference type="ARBA" id="ARBA00006484"/>
    </source>
</evidence>
<gene>
    <name evidence="4" type="ORF">L484_006552</name>
</gene>
<dbReference type="PRINTS" id="PR00081">
    <property type="entry name" value="GDHRDH"/>
</dbReference>
<dbReference type="InterPro" id="IPR002347">
    <property type="entry name" value="SDR_fam"/>
</dbReference>
<dbReference type="GO" id="GO:0016491">
    <property type="term" value="F:oxidoreductase activity"/>
    <property type="evidence" value="ECO:0007669"/>
    <property type="project" value="UniProtKB-KW"/>
</dbReference>
<dbReference type="STRING" id="981085.W9S5C9"/>
<dbReference type="InterPro" id="IPR036291">
    <property type="entry name" value="NAD(P)-bd_dom_sf"/>
</dbReference>
<comment type="similarity">
    <text evidence="1">Belongs to the short-chain dehydrogenases/reductases (SDR) family.</text>
</comment>
<dbReference type="EMBL" id="KE345790">
    <property type="protein sequence ID" value="EXC16345.1"/>
    <property type="molecule type" value="Genomic_DNA"/>
</dbReference>
<dbReference type="Proteomes" id="UP000030645">
    <property type="component" value="Unassembled WGS sequence"/>
</dbReference>
<organism evidence="4 5">
    <name type="scientific">Morus notabilis</name>
    <dbReference type="NCBI Taxonomy" id="981085"/>
    <lineage>
        <taxon>Eukaryota</taxon>
        <taxon>Viridiplantae</taxon>
        <taxon>Streptophyta</taxon>
        <taxon>Embryophyta</taxon>
        <taxon>Tracheophyta</taxon>
        <taxon>Spermatophyta</taxon>
        <taxon>Magnoliopsida</taxon>
        <taxon>eudicotyledons</taxon>
        <taxon>Gunneridae</taxon>
        <taxon>Pentapetalae</taxon>
        <taxon>rosids</taxon>
        <taxon>fabids</taxon>
        <taxon>Rosales</taxon>
        <taxon>Moraceae</taxon>
        <taxon>Moreae</taxon>
        <taxon>Morus</taxon>
    </lineage>
</organism>
<dbReference type="PROSITE" id="PS00061">
    <property type="entry name" value="ADH_SHORT"/>
    <property type="match status" value="1"/>
</dbReference>
<dbReference type="GO" id="GO:0016020">
    <property type="term" value="C:membrane"/>
    <property type="evidence" value="ECO:0007669"/>
    <property type="project" value="TreeGrafter"/>
</dbReference>
<keyword evidence="5" id="KW-1185">Reference proteome</keyword>
<reference evidence="5" key="1">
    <citation type="submission" date="2013-01" db="EMBL/GenBank/DDBJ databases">
        <title>Draft Genome Sequence of a Mulberry Tree, Morus notabilis C.K. Schneid.</title>
        <authorList>
            <person name="He N."/>
            <person name="Zhao S."/>
        </authorList>
    </citation>
    <scope>NUCLEOTIDE SEQUENCE</scope>
</reference>
<evidence type="ECO:0000313" key="5">
    <source>
        <dbReference type="Proteomes" id="UP000030645"/>
    </source>
</evidence>
<evidence type="ECO:0000256" key="3">
    <source>
        <dbReference type="ARBA" id="ARBA00023002"/>
    </source>
</evidence>
<dbReference type="eggNOG" id="KOG1208">
    <property type="taxonomic scope" value="Eukaryota"/>
</dbReference>
<sequence>MSNPIFTLLASQILNGENFVKWKSNMNILLICENYHFILKEDCPPVPPANAARALTEPTTRLEQAPVDTRKTRTQTYELAEECLRINYYGARRTAETLIPFLQFSDSPRIVNVSSSVGKLQSISNDWAKTILSDAESLTEDRIDKALREFLKDFKEGSLESKGWPSFLSAYTVSKAALNAYTRVLAKKYPSFLINSVCPGFL</sequence>
<evidence type="ECO:0000313" key="4">
    <source>
        <dbReference type="EMBL" id="EXC16345.1"/>
    </source>
</evidence>
<dbReference type="AlphaFoldDB" id="W9S5C9"/>
<dbReference type="SUPFAM" id="SSF51735">
    <property type="entry name" value="NAD(P)-binding Rossmann-fold domains"/>
    <property type="match status" value="1"/>
</dbReference>
<evidence type="ECO:0000256" key="2">
    <source>
        <dbReference type="ARBA" id="ARBA00022857"/>
    </source>
</evidence>
<dbReference type="Gene3D" id="3.40.50.720">
    <property type="entry name" value="NAD(P)-binding Rossmann-like Domain"/>
    <property type="match status" value="1"/>
</dbReference>
<keyword evidence="2" id="KW-0521">NADP</keyword>
<dbReference type="InterPro" id="IPR020904">
    <property type="entry name" value="Sc_DH/Rdtase_CS"/>
</dbReference>
<dbReference type="PANTHER" id="PTHR43490">
    <property type="entry name" value="(+)-NEOMENTHOL DEHYDROGENASE"/>
    <property type="match status" value="1"/>
</dbReference>
<evidence type="ECO:0008006" key="6">
    <source>
        <dbReference type="Google" id="ProtNLM"/>
    </source>
</evidence>
<name>W9S5C9_9ROSA</name>
<keyword evidence="3" id="KW-0560">Oxidoreductase</keyword>
<accession>W9S5C9</accession>